<sequence length="4412" mass="494123">MSSNTEATNSNDNTMIEGAVVRIPTDPTFDLAAAQAALECQALLWRTDEMFAEFGFHLSHPSTQIQIGKWHLRVQTEGKANDVAYDDELSTTKTTKMVKLKPSTAYLFKTRVFSDTHQSWGPWSTEARLMTLATVVTSIKEIGEDYVRLMWDRPLRQDKNIAEEINPEATRAIADIQDFKLLVVRESDKVQEFFDVFAAGVRTYTLHELRPATAYIVFAEYMTLSGSAKQSYEVCRFYTQASHESKLKRRGEDTFTVEWARAPLPDHTVGYLLPDSTIHRFEVTVEGDGADEQPVELAASTKHFTASSLCPGATYAFRVRCLTKEGRWGARAKPLMIRLADRPTVRPVAIGETFLSVGWTRPHHEVDETKVEFEISHPLTGYRRSHVLEIASDEKDRVVHIDALQSGTVYDVTLRTFLVNEWGLWCEPRRIRTSPKTSVVFKERGEDFLTVDWSNNLFGIAEEEKRVMSQEGRYLFKVSRVDSDGDRQPILEEEIQRKTHGDGLRIGSLVPDTQYEVKCAAWQRNPITKSEGWGEFSAPLLTQTLQSVALQVLDVGEDFAQLSWRRSLRTDAGKSIVSPSAGGNSQHVWMDLKYEIVVGCLDTGNDCLVHKEVLDTTYTITNLLPNTNYVISVRACDEKEQWGLWCRLLLRTLPAIETSIHEVGEDFLRLMWQRNSDRESETPLVAEEQAAVIGGPAAGGEITARHTTPRSVEQYVAQYAVFVFSDDVQEVHVPHKEAQYYRGGNSESAVLEHVASHHSSCRIGGLLPDRDYVMVVRALTSSGKWGLWSAARRFRTVSQFRIPVNFLSIGENYVHIVWNRDEHPAVDADVVLGDFTVVAQQLRIVGVDTQYSKDHALEADLRELKLYGLSPTTAYYIQLRACSKTGEWGLWSTPVHILTRATITTRPVEVAEDYLVLSWERKRAPNPKNYPTGKGLVTSYHLRVSNAAEGVCMETFLGDGDCPYRIAGLKPDTYYCVELKANYNDEEWGLWSTPLWCLTMRHLDVKTQLISEEFCTVKVIRPSQNKRLPEDDGNRVTEDRVIAFGQVRSHCMLCVTTPPAAQAPHHAAASGARSSRPSVSAALPADCLGHRLVYQVELICEHEELIHTIPNLKANTMYHASVRSKLDASEWGMWSSPSLRFASVPTISVGFAAIGENYITAEWRRGAQNIPPALLSKVQCGLGIISKSRLKLRDMSGGSATRIFDIDSSANQLYIDDLAPASTYAISVQTFNDNFAWGMWSEDAKVRTVPSMDIVVEHITEDAVWVSWNRRPDLSQPIAHDTVLNVDSNVKNYEVKIVGDGHFCFARELESNKLFFRGLQPDTIYELKVRALNKNDGHWGLWSSQYFRTQPMMRITFGNIGEHFAVVEWRRHLPQSAHWDPTATSLVEAEDVVQEFRLKVEKVGEEPVIHELSPNVSSFRFTNLMPSAEYRVWMCAKGHEGVWGLWNEEARVRTLPQLDLNVKDIGEDYVSVSWTRLKWDGDRAPDAPGVKVWEIDGAVSGYHVKVLDAEGNVFAQQHLSYTTTSCTLSHLNLKSIYSVQVCAKDTYNEWGLWSETRRFVTLQPVKMSLLRIGEDHVDIEWGRRGQIRRRFITEVVSDAEIEDGEDDDDDGTNIPIPTSAGSDNAAASGSEGDMLDPLDHPAEDVFEDSFGSVAELEEDIIRGDEVVKQWHVRVYGRRIFGGQPGSEDYVEFFVDTAVTNYHIASLLPKATYSLTVRAQNMHGEWGHWCHQETVVTMPLLTLDLDYIGETFLLASWARPKHDHSHLVCFPAPMGNHNYQVQIRPMATEDPFNAQEEPLVDGARVYETTQPSLQLSNLKPGCRYRVTVREEMINPLEPDVRPLVPNFGVFCEASIVETIEPTFIDPNEIGEDYCAVNWGRRGRNRASAHSEENEVVVASLIKSKAKVTGYEIQAVRLDDNADQVYKGPLALELMKSFQGGTQEFKLVHLAPNAIYAITARSQTEGGYWGLWSTPSKFVTQKRLTLHVELINEDSCVVSWAREMPDWAANEVLRLHSATPDVDATSSIAGDDEDFPEDVESNTNTPPPPINPLLESVIIGDYTVNLFEVVVEGVNHTFEQKLVLPNAKMSARISGLASNLIYTVSIRSMSERENWSLFSPKVSVCTLRGMELTISHYSENLGSVSWHRQSQSIVEHTKYLNKLRDNMTREAEHHERKERFEMEQERLSQEAIGDEDAPAPNATPSAAAGGLVLSFQERQRQLEHYMANVAEMTHCLIPDNVHLGKAEVSGYQLQLHGSGGTPFIAGTNHLMATTKKRGSSRKKGGATPSSRGGNNQAASSINSASSGVAANPLRTAVSGDRRSVPRSGRQSSMSTGGGAAQEEESIAVDAADDNVLLDSKINSKTSNVCILGLQEGTTYELSVRARNLHQEWGPWSDRTQLVTLKLIQLSHTRFGEHYINLFWHRIPQSELQQEQEHKATLAKFEEEFKDITPKELEVKKQSLEPGVYQALVARIREWKTLQRAVTAHAANICDGLGTVEAAPNTPVRGYHLRVVHENGSIRDSYFEDAGVNKGHQFTVTGLQPNTMYVAMMCADYGLGEWGAWSEPIRFMTQNLIQLQLSYVGESFIDIEWRRAPNKKLARIDDGLVLVNPTTQGRGHQYEVCIRALNPDTAEETEERRAMNDCSKFRIEHLQTDTKYTLTVREWDAKGEWGLWSGARICCTLAGMDASVHEIGENWVQLSWSRRPRRKLPGEGTDNNPHANITQLPVEAVSYYLRVEELVDNGYDQDVRDLEDSTGSPSAEPHDSPQDEGHEEDIASLLDHHHNSSHAEDDVELDNQGPLPLPPPAECDPEENEDIYSTPGGAHHRRRRYVNVKKFHYDTNEMKIDNLRPDTFYNVQVLCETTGGQLGTWSCDRFILSLAKIRLRTDLIDEQNVRLSWSRDQPRHHPRLNAPVVTGAFHTNTFDLEAYGHEKKTASYQLAQQFPSSTQEYKLCDLMLNSAYRVRIRGTDDQGRLSLWSDDLHFATLKPLRVLTGKILEHHAAIEWGRDPQSATDYPPTSTPMLFGVERANQYHLRVYTPHERTVPMADKQFAGTVTRYNLVNLAPNACYIVQARSCNVIGEWGLWSEERVIYTMKLVELDITAVGEDYIKVSWRREEPDELQEMVQVEKAALDDVDDEALVDEAALKALMMRKRYPLLDKPTDRNAAHQAVYASARTAIFTYTLSITKRGETEDIVMEVPASSGGARNTSSWTVSHLRPDTQYSIAIRAYYGDEDWGLWSERVVSGTMNLLAADVKYVGEDYLSASWQRMPTSYPTNGDARVGKTEETLCYEFKLFDFSDVPIGEEAAADLDALQVREVLVAKLKVATIKALRSNRRYRMCVRRWYHPIEEAGALVPVMEESEKPLSEEQRLRVLMERNHGTPGAWSDAVFAITLKDMVVLVDEIAEDSLNIHWDRDPNAAVLPTRQCLKVPTVVLSYHVRIDAMTNDGSIVDNAANTLHLDHVFGPEETSYVVPDLRPDAVYKVDVRCCTDKVWGQWSRTVYVVTLPKLSITLQSIGEDYVSLQWTRNIRSLTLPDGTAAVVGNSNNVEKYHMDMTGVDHHFRLEKKFKASRTSYRVKHLEAQTVYHIAVRSCDVHGTWSLWSEAVVFATLKPLRLHLGKAGEQFVHVSWDRPEQTVEEYQHVDPNIQLGNTNVLSYHLCAFAMDQAPSTAVVDKQFHGDVSKYRITTLTPNTSYIIIVRACNDESQWGLWSEERIIRTQRVLTLQIGGIGENYVKVRWEREESDGGAQSAGGADAPASDATLGLPSSFHLAITSEVETVDRHFTLEECNTSNELRLPEYLTNNLTPDTKYLIALQPCYGNDEWGLWTKPLTFVTLNRISIMTTSVSESKVELAWGRAQQSVELAADPNIVTWRGTIVKYQLLMRKVEEMNAAARRERERSLHPTVVAESDMDPAVEGSGAAQPRAETSDALVVTGSNTSGAVDGNAVALVSDDVNASSTKRRQSLVQEPDELRIERDIDVKQVKYVQTSCTIDSLMLNTDYHVQVRALDDANEWGCWTELLFDTPPPPPTNVMVRKSGAQFCLVTWDAPDVTNRYQHIVEQAVMKETTTKRGRVDMSEWKVVDTVEEPQSRIRAFGPMNKIRFRVKSCKLDRPTHIMSQYSDVVGMSTSNPPEPVGSLAVATLARNSATIEWSKPAPAPGEAPPSAGADRGQAQPAPTIAYRVLLSIKEQPPVLLTTTKNLTYTLNDLEPNTAYKVQVQVEADSGISQRNVVLRFTTKAESDRTVSRAQAGQPPLGMIISRPGTQEGANSGQEAVRLPAIAVASTQGPKRGTSPLGKGGRTRSTSGGKAKTLSPKPPLEGGTAARRAPRSSPKRAAGGVVSPKRGGSPPNRGAGAAGGSPNVAPTRPPVPRPKDQSLPPVRSRQGAPPQSKGPVEQFDFVEFQPSDDEEK</sequence>
<feature type="domain" description="Fibronectin type-III" evidence="3">
    <location>
        <begin position="2472"/>
        <end position="2573"/>
    </location>
</feature>
<feature type="compositionally biased region" description="Polar residues" evidence="2">
    <location>
        <begin position="4264"/>
        <end position="4274"/>
    </location>
</feature>
<proteinExistence type="predicted"/>
<dbReference type="PANTHER" id="PTHR46708:SF2">
    <property type="entry name" value="FIBRONECTIN TYPE-III DOMAIN-CONTAINING PROTEIN"/>
    <property type="match status" value="1"/>
</dbReference>
<evidence type="ECO:0000259" key="3">
    <source>
        <dbReference type="PROSITE" id="PS50853"/>
    </source>
</evidence>
<keyword evidence="1" id="KW-0677">Repeat</keyword>
<dbReference type="OMA" id="VYETTQP"/>
<feature type="domain" description="Fibronectin type-III" evidence="3">
    <location>
        <begin position="799"/>
        <end position="902"/>
    </location>
</feature>
<feature type="compositionally biased region" description="Acidic residues" evidence="2">
    <location>
        <begin position="2028"/>
        <end position="2038"/>
    </location>
</feature>
<dbReference type="EMBL" id="CYKH01001770">
    <property type="protein sequence ID" value="CUG89777.1"/>
    <property type="molecule type" value="Genomic_DNA"/>
</dbReference>
<gene>
    <name evidence="4" type="ORF">BSAL_23360</name>
</gene>
<reference evidence="5" key="1">
    <citation type="submission" date="2015-09" db="EMBL/GenBank/DDBJ databases">
        <authorList>
            <consortium name="Pathogen Informatics"/>
        </authorList>
    </citation>
    <scope>NUCLEOTIDE SEQUENCE [LARGE SCALE GENOMIC DNA]</scope>
    <source>
        <strain evidence="5">Lake Konstanz</strain>
    </source>
</reference>
<evidence type="ECO:0000256" key="2">
    <source>
        <dbReference type="SAM" id="MobiDB-lite"/>
    </source>
</evidence>
<accession>A0A0S4JDY0</accession>
<feature type="compositionally biased region" description="Basic residues" evidence="2">
    <location>
        <begin position="2272"/>
        <end position="2282"/>
    </location>
</feature>
<dbReference type="CDD" id="cd00063">
    <property type="entry name" value="FN3"/>
    <property type="match status" value="14"/>
</dbReference>
<feature type="compositionally biased region" description="Low complexity" evidence="2">
    <location>
        <begin position="1619"/>
        <end position="1632"/>
    </location>
</feature>
<feature type="domain" description="Fibronectin type-III" evidence="3">
    <location>
        <begin position="241"/>
        <end position="342"/>
    </location>
</feature>
<feature type="region of interest" description="Disordered" evidence="2">
    <location>
        <begin position="2271"/>
        <end position="2341"/>
    </location>
</feature>
<feature type="region of interest" description="Disordered" evidence="2">
    <location>
        <begin position="2747"/>
        <end position="2771"/>
    </location>
</feature>
<feature type="domain" description="Fibronectin type-III" evidence="3">
    <location>
        <begin position="3396"/>
        <end position="3509"/>
    </location>
</feature>
<feature type="domain" description="Fibronectin type-III" evidence="3">
    <location>
        <begin position="4133"/>
        <end position="4242"/>
    </location>
</feature>
<dbReference type="PANTHER" id="PTHR46708">
    <property type="entry name" value="TENASCIN"/>
    <property type="match status" value="1"/>
</dbReference>
<dbReference type="VEuPathDB" id="TriTrypDB:BSAL_23360"/>
<feature type="compositionally biased region" description="Acidic residues" evidence="2">
    <location>
        <begin position="1599"/>
        <end position="1611"/>
    </location>
</feature>
<feature type="region of interest" description="Disordered" evidence="2">
    <location>
        <begin position="1599"/>
        <end position="1638"/>
    </location>
</feature>
<feature type="compositionally biased region" description="Low complexity" evidence="2">
    <location>
        <begin position="2290"/>
        <end position="2309"/>
    </location>
</feature>
<dbReference type="InterPro" id="IPR013783">
    <property type="entry name" value="Ig-like_fold"/>
</dbReference>
<evidence type="ECO:0000313" key="4">
    <source>
        <dbReference type="EMBL" id="CUG89777.1"/>
    </source>
</evidence>
<feature type="region of interest" description="Disordered" evidence="2">
    <location>
        <begin position="3897"/>
        <end position="3929"/>
    </location>
</feature>
<evidence type="ECO:0000313" key="5">
    <source>
        <dbReference type="Proteomes" id="UP000051952"/>
    </source>
</evidence>
<feature type="domain" description="Fibronectin type-III" evidence="3">
    <location>
        <begin position="1456"/>
        <end position="1564"/>
    </location>
</feature>
<feature type="domain" description="Fibronectin type-III" evidence="3">
    <location>
        <begin position="1250"/>
        <end position="1352"/>
    </location>
</feature>
<dbReference type="OrthoDB" id="261433at2759"/>
<dbReference type="InterPro" id="IPR050991">
    <property type="entry name" value="ECM_Regulatory_Proteins"/>
</dbReference>
<dbReference type="InterPro" id="IPR003961">
    <property type="entry name" value="FN3_dom"/>
</dbReference>
<keyword evidence="5" id="KW-1185">Reference proteome</keyword>
<evidence type="ECO:0000256" key="1">
    <source>
        <dbReference type="ARBA" id="ARBA00022737"/>
    </source>
</evidence>
<feature type="region of interest" description="Disordered" evidence="2">
    <location>
        <begin position="2021"/>
        <end position="2046"/>
    </location>
</feature>
<dbReference type="Proteomes" id="UP000051952">
    <property type="component" value="Unassembled WGS sequence"/>
</dbReference>
<feature type="region of interest" description="Disordered" evidence="2">
    <location>
        <begin position="4243"/>
        <end position="4412"/>
    </location>
</feature>
<feature type="region of interest" description="Disordered" evidence="2">
    <location>
        <begin position="2784"/>
        <end position="2824"/>
    </location>
</feature>
<feature type="domain" description="Fibronectin type-III" evidence="3">
    <location>
        <begin position="546"/>
        <end position="656"/>
    </location>
</feature>
<dbReference type="InterPro" id="IPR036116">
    <property type="entry name" value="FN3_sf"/>
</dbReference>
<dbReference type="Gene3D" id="2.60.40.10">
    <property type="entry name" value="Immunoglobulins"/>
    <property type="match status" value="16"/>
</dbReference>
<dbReference type="SUPFAM" id="SSF49265">
    <property type="entry name" value="Fibronectin type III"/>
    <property type="match status" value="20"/>
</dbReference>
<feature type="domain" description="Fibronectin type-III" evidence="3">
    <location>
        <begin position="3613"/>
        <end position="3723"/>
    </location>
</feature>
<feature type="region of interest" description="Disordered" evidence="2">
    <location>
        <begin position="2166"/>
        <end position="2203"/>
    </location>
</feature>
<feature type="region of interest" description="Disordered" evidence="2">
    <location>
        <begin position="4153"/>
        <end position="4176"/>
    </location>
</feature>
<feature type="compositionally biased region" description="Basic and acidic residues" evidence="2">
    <location>
        <begin position="2166"/>
        <end position="2186"/>
    </location>
</feature>
<name>A0A0S4JDY0_BODSA</name>
<protein>
    <recommendedName>
        <fullName evidence="3">Fibronectin type-III domain-containing protein</fullName>
    </recommendedName>
</protein>
<dbReference type="PROSITE" id="PS50853">
    <property type="entry name" value="FN3"/>
    <property type="match status" value="9"/>
</dbReference>
<organism evidence="4 5">
    <name type="scientific">Bodo saltans</name>
    <name type="common">Flagellated protozoan</name>
    <dbReference type="NCBI Taxonomy" id="75058"/>
    <lineage>
        <taxon>Eukaryota</taxon>
        <taxon>Discoba</taxon>
        <taxon>Euglenozoa</taxon>
        <taxon>Kinetoplastea</taxon>
        <taxon>Metakinetoplastina</taxon>
        <taxon>Eubodonida</taxon>
        <taxon>Bodonidae</taxon>
        <taxon>Bodo</taxon>
    </lineage>
</organism>
<dbReference type="SMART" id="SM00060">
    <property type="entry name" value="FN3"/>
    <property type="match status" value="31"/>
</dbReference>